<dbReference type="GeneID" id="85384880"/>
<gene>
    <name evidence="2" type="ORF">CPAR01_16737</name>
</gene>
<proteinExistence type="predicted"/>
<accession>A0ABQ9RWG8</accession>
<dbReference type="SUPFAM" id="SSF56112">
    <property type="entry name" value="Protein kinase-like (PK-like)"/>
    <property type="match status" value="1"/>
</dbReference>
<dbReference type="EMBL" id="MOPA01000029">
    <property type="protein sequence ID" value="KAK1515399.1"/>
    <property type="molecule type" value="Genomic_DNA"/>
</dbReference>
<name>A0ABQ9RWG8_9PEZI</name>
<feature type="region of interest" description="Disordered" evidence="1">
    <location>
        <begin position="41"/>
        <end position="60"/>
    </location>
</feature>
<reference evidence="2 3" key="1">
    <citation type="submission" date="2016-10" db="EMBL/GenBank/DDBJ databases">
        <title>The genome sequence of Colletotrichum fioriniae PJ7.</title>
        <authorList>
            <person name="Baroncelli R."/>
        </authorList>
    </citation>
    <scope>NUCLEOTIDE SEQUENCE [LARGE SCALE GENOMIC DNA]</scope>
    <source>
        <strain evidence="2 3">IMI 384185</strain>
    </source>
</reference>
<comment type="caution">
    <text evidence="2">The sequence shown here is derived from an EMBL/GenBank/DDBJ whole genome shotgun (WGS) entry which is preliminary data.</text>
</comment>
<keyword evidence="3" id="KW-1185">Reference proteome</keyword>
<evidence type="ECO:0000313" key="2">
    <source>
        <dbReference type="EMBL" id="KAK1515399.1"/>
    </source>
</evidence>
<evidence type="ECO:0000256" key="1">
    <source>
        <dbReference type="SAM" id="MobiDB-lite"/>
    </source>
</evidence>
<protein>
    <submittedName>
        <fullName evidence="2">Phosphotransferase enzyme family protein</fullName>
    </submittedName>
</protein>
<dbReference type="RefSeq" id="XP_060340301.1">
    <property type="nucleotide sequence ID" value="XM_060500981.1"/>
</dbReference>
<organism evidence="2 3">
    <name type="scientific">Colletotrichum paranaense</name>
    <dbReference type="NCBI Taxonomy" id="1914294"/>
    <lineage>
        <taxon>Eukaryota</taxon>
        <taxon>Fungi</taxon>
        <taxon>Dikarya</taxon>
        <taxon>Ascomycota</taxon>
        <taxon>Pezizomycotina</taxon>
        <taxon>Sordariomycetes</taxon>
        <taxon>Hypocreomycetidae</taxon>
        <taxon>Glomerellales</taxon>
        <taxon>Glomerellaceae</taxon>
        <taxon>Colletotrichum</taxon>
        <taxon>Colletotrichum acutatum species complex</taxon>
    </lineage>
</organism>
<dbReference type="InterPro" id="IPR011009">
    <property type="entry name" value="Kinase-like_dom_sf"/>
</dbReference>
<sequence length="195" mass="21976">MPAADISPSTTSFKRVSSVPSHMKIFPESSFFKQRRAPALPTPAEVRAQNEESDGTHVTSFDRPPSVIFSSLGLFVKYGGDVTIIEAQTQKMVYEKLQGKVPVPEIFGWAEDEEQRFIYMSLIEGATLQDRWCDLNEDERRAVCDELSTMVKALRTLEQDTGRSDRFVGEWNCTDPGLQTIVAAPRRTLTLRTIE</sequence>
<evidence type="ECO:0000313" key="3">
    <source>
        <dbReference type="Proteomes" id="UP001241169"/>
    </source>
</evidence>
<dbReference type="Proteomes" id="UP001241169">
    <property type="component" value="Unassembled WGS sequence"/>
</dbReference>